<evidence type="ECO:0000256" key="4">
    <source>
        <dbReference type="SAM" id="SignalP"/>
    </source>
</evidence>
<dbReference type="CDD" id="cd22778">
    <property type="entry name" value="DPBB_CEPL-like"/>
    <property type="match status" value="1"/>
</dbReference>
<feature type="chain" id="PRO_5016562314" description="Barwin domain-containing protein" evidence="4">
    <location>
        <begin position="21"/>
        <end position="214"/>
    </location>
</feature>
<accession>A0A367J3R9</accession>
<evidence type="ECO:0000256" key="1">
    <source>
        <dbReference type="ARBA" id="ARBA00004613"/>
    </source>
</evidence>
<dbReference type="InterPro" id="IPR010829">
    <property type="entry name" value="Cerato-platanin"/>
</dbReference>
<keyword evidence="3" id="KW-0964">Secreted</keyword>
<keyword evidence="6" id="KW-1185">Reference proteome</keyword>
<gene>
    <name evidence="5" type="ORF">CU098_005305</name>
</gene>
<evidence type="ECO:0008006" key="7">
    <source>
        <dbReference type="Google" id="ProtNLM"/>
    </source>
</evidence>
<dbReference type="GO" id="GO:0005576">
    <property type="term" value="C:extracellular region"/>
    <property type="evidence" value="ECO:0007669"/>
    <property type="project" value="UniProtKB-SubCell"/>
</dbReference>
<organism evidence="5 6">
    <name type="scientific">Rhizopus stolonifer</name>
    <name type="common">Rhizopus nigricans</name>
    <dbReference type="NCBI Taxonomy" id="4846"/>
    <lineage>
        <taxon>Eukaryota</taxon>
        <taxon>Fungi</taxon>
        <taxon>Fungi incertae sedis</taxon>
        <taxon>Mucoromycota</taxon>
        <taxon>Mucoromycotina</taxon>
        <taxon>Mucoromycetes</taxon>
        <taxon>Mucorales</taxon>
        <taxon>Mucorineae</taxon>
        <taxon>Rhizopodaceae</taxon>
        <taxon>Rhizopus</taxon>
    </lineage>
</organism>
<dbReference type="SUPFAM" id="SSF50685">
    <property type="entry name" value="Barwin-like endoglucanases"/>
    <property type="match status" value="1"/>
</dbReference>
<keyword evidence="4" id="KW-0732">Signal</keyword>
<dbReference type="Pfam" id="PF07249">
    <property type="entry name" value="Cerato-platanin"/>
    <property type="match status" value="1"/>
</dbReference>
<evidence type="ECO:0000256" key="3">
    <source>
        <dbReference type="ARBA" id="ARBA00022525"/>
    </source>
</evidence>
<comment type="subcellular location">
    <subcellularLocation>
        <location evidence="1">Secreted</location>
    </subcellularLocation>
</comment>
<dbReference type="Proteomes" id="UP000253551">
    <property type="component" value="Unassembled WGS sequence"/>
</dbReference>
<dbReference type="EMBL" id="PJQM01004406">
    <property type="protein sequence ID" value="RCH84580.1"/>
    <property type="molecule type" value="Genomic_DNA"/>
</dbReference>
<dbReference type="OrthoDB" id="5561496at2759"/>
<dbReference type="Gene3D" id="2.40.40.10">
    <property type="entry name" value="RlpA-like domain"/>
    <property type="match status" value="1"/>
</dbReference>
<feature type="signal peptide" evidence="4">
    <location>
        <begin position="1"/>
        <end position="20"/>
    </location>
</feature>
<evidence type="ECO:0000313" key="5">
    <source>
        <dbReference type="EMBL" id="RCH84580.1"/>
    </source>
</evidence>
<evidence type="ECO:0000313" key="6">
    <source>
        <dbReference type="Proteomes" id="UP000253551"/>
    </source>
</evidence>
<reference evidence="5 6" key="1">
    <citation type="journal article" date="2018" name="G3 (Bethesda)">
        <title>Phylogenetic and Phylogenomic Definition of Rhizopus Species.</title>
        <authorList>
            <person name="Gryganskyi A.P."/>
            <person name="Golan J."/>
            <person name="Dolatabadi S."/>
            <person name="Mondo S."/>
            <person name="Robb S."/>
            <person name="Idnurm A."/>
            <person name="Muszewska A."/>
            <person name="Steczkiewicz K."/>
            <person name="Masonjones S."/>
            <person name="Liao H.L."/>
            <person name="Gajdeczka M.T."/>
            <person name="Anike F."/>
            <person name="Vuek A."/>
            <person name="Anishchenko I.M."/>
            <person name="Voigt K."/>
            <person name="de Hoog G.S."/>
            <person name="Smith M.E."/>
            <person name="Heitman J."/>
            <person name="Vilgalys R."/>
            <person name="Stajich J.E."/>
        </authorList>
    </citation>
    <scope>NUCLEOTIDE SEQUENCE [LARGE SCALE GENOMIC DNA]</scope>
    <source>
        <strain evidence="5 6">LSU 92-RS-03</strain>
    </source>
</reference>
<name>A0A367J3R9_RHIST</name>
<protein>
    <recommendedName>
        <fullName evidence="7">Barwin domain-containing protein</fullName>
    </recommendedName>
</protein>
<proteinExistence type="inferred from homology"/>
<dbReference type="InterPro" id="IPR036908">
    <property type="entry name" value="RlpA-like_sf"/>
</dbReference>
<evidence type="ECO:0000256" key="2">
    <source>
        <dbReference type="ARBA" id="ARBA00010421"/>
    </source>
</evidence>
<sequence length="214" mass="23125">MLKKFFALPVIFALINVTFAGLSGSTSVTPEDYYGLGPQALETSYPACGMPYNELNLARITAVEDIDISSECGQCLEVTNSNNGESIFVLAVDKGGQGLDISIPSFESLFGQSTDPAPASWAAVDISNCEGIHTPGRENPSQEVFSKRDSGVNSIIDTFDPSKLRKGNNIASSTASVLHVNKRSTVSSEHKGDSIYIDRKRRAHGTFKNRQIHH</sequence>
<comment type="similarity">
    <text evidence="2">Belongs to the cerato-platanin family.</text>
</comment>
<dbReference type="AlphaFoldDB" id="A0A367J3R9"/>
<comment type="caution">
    <text evidence="5">The sequence shown here is derived from an EMBL/GenBank/DDBJ whole genome shotgun (WGS) entry which is preliminary data.</text>
</comment>